<keyword evidence="2" id="KW-1185">Reference proteome</keyword>
<sequence>MSVDMAFISNPRPQRADKFVPYVPGPSKGFFEPISSFDVRLQHLQKSSPSSPPQLQPHQYAARCCLAVAVAGAPTRSFACE</sequence>
<reference evidence="1 2" key="1">
    <citation type="submission" date="2024-02" db="EMBL/GenBank/DDBJ databases">
        <title>A chromosome-level genome assembly of Drosophila madeirensis, a fruit fly species endemic to Madeira island.</title>
        <authorList>
            <person name="Tomihara K."/>
            <person name="Llopart A."/>
            <person name="Yamamoto D."/>
        </authorList>
    </citation>
    <scope>NUCLEOTIDE SEQUENCE [LARGE SCALE GENOMIC DNA]</scope>
    <source>
        <strain evidence="1 2">RF1</strain>
    </source>
</reference>
<gene>
    <name evidence="1" type="ORF">DMAD_10196</name>
</gene>
<evidence type="ECO:0000313" key="2">
    <source>
        <dbReference type="Proteomes" id="UP001500889"/>
    </source>
</evidence>
<organism evidence="1 2">
    <name type="scientific">Drosophila madeirensis</name>
    <name type="common">Fruit fly</name>
    <dbReference type="NCBI Taxonomy" id="30013"/>
    <lineage>
        <taxon>Eukaryota</taxon>
        <taxon>Metazoa</taxon>
        <taxon>Ecdysozoa</taxon>
        <taxon>Arthropoda</taxon>
        <taxon>Hexapoda</taxon>
        <taxon>Insecta</taxon>
        <taxon>Pterygota</taxon>
        <taxon>Neoptera</taxon>
        <taxon>Endopterygota</taxon>
        <taxon>Diptera</taxon>
        <taxon>Brachycera</taxon>
        <taxon>Muscomorpha</taxon>
        <taxon>Ephydroidea</taxon>
        <taxon>Drosophilidae</taxon>
        <taxon>Drosophila</taxon>
        <taxon>Sophophora</taxon>
    </lineage>
</organism>
<accession>A0AAU9F8P9</accession>
<proteinExistence type="predicted"/>
<evidence type="ECO:0000313" key="1">
    <source>
        <dbReference type="EMBL" id="BFF92055.1"/>
    </source>
</evidence>
<dbReference type="AlphaFoldDB" id="A0AAU9F8P9"/>
<protein>
    <submittedName>
        <fullName evidence="1">Uncharacterized protein</fullName>
    </submittedName>
</protein>
<name>A0AAU9F8P9_DROMD</name>
<dbReference type="Proteomes" id="UP001500889">
    <property type="component" value="Chromosome O"/>
</dbReference>
<dbReference type="EMBL" id="AP029263">
    <property type="protein sequence ID" value="BFF92055.1"/>
    <property type="molecule type" value="Genomic_DNA"/>
</dbReference>